<dbReference type="PROSITE" id="PS00012">
    <property type="entry name" value="PHOSPHOPANTETHEINE"/>
    <property type="match status" value="3"/>
</dbReference>
<evidence type="ECO:0000313" key="9">
    <source>
        <dbReference type="EMBL" id="SYX91095.1"/>
    </source>
</evidence>
<dbReference type="InterPro" id="IPR010060">
    <property type="entry name" value="NRPS_synth"/>
</dbReference>
<evidence type="ECO:0000256" key="2">
    <source>
        <dbReference type="ARBA" id="ARBA00006432"/>
    </source>
</evidence>
<dbReference type="OrthoDB" id="9757559at2"/>
<dbReference type="InterPro" id="IPR036736">
    <property type="entry name" value="ACP-like_sf"/>
</dbReference>
<dbReference type="InterPro" id="IPR001242">
    <property type="entry name" value="Condensation_dom"/>
</dbReference>
<dbReference type="Gene3D" id="3.30.559.10">
    <property type="entry name" value="Chloramphenicol acetyltransferase-like domain"/>
    <property type="match status" value="4"/>
</dbReference>
<dbReference type="NCBIfam" id="TIGR01720">
    <property type="entry name" value="NRPS-para261"/>
    <property type="match status" value="1"/>
</dbReference>
<dbReference type="GO" id="GO:0016853">
    <property type="term" value="F:isomerase activity"/>
    <property type="evidence" value="ECO:0007669"/>
    <property type="project" value="UniProtKB-KW"/>
</dbReference>
<dbReference type="InterPro" id="IPR020845">
    <property type="entry name" value="AMP-binding_CS"/>
</dbReference>
<sequence>MTDAFELPHSLVQALAQRAAQTPEQIALRFLADDPREQAVLSYRDLDLRARTIASALQARADFGDRAVLLFPSGADYVAAFFGCLYAGVIAVPAYPPESSRRHHQERLLSIIDDAQPRLLLTVESLCDSLQGLDGLAGQGAPGLLAVDRLDPALASDWRAPQLASDSIAFLQYTSGSTALPKGVQVSHGNLVANEQLIRHGFGIDLNPDDVIVSWLPLYHDMGLIGGLLQPIFSGVPCVLMSPSYFLARPQRWLQAISDYRGTISGGPDFAYRLCSERVSEAALAGLDLSGWRVAYSGSEPIRQDSLETFANKFQACGFDPRSYFASYGLAEATLFVSGSRRGQGIAALEIDAEAFANHRAEPGKGSVLMSCGYAQPEHAVCIVEPQQQRVLGDNQVGEIWAAGPSIALGYWRNPEASARTFVERDGQTWLRTGDLGFIREGEVFVTGRLKDMLIVRGQNLYPQDLEKTLEREVEVLRKGRVAVFAVDDQGEEGIGVAVEISRNVQKAHTSEQLIKTLRQVIADACRQAPAVVLLLNPGALPKTSSGKLQRSACRLRMGDGSLDCYARFPSAAAAAEPALAGDALQGRIAAIWRELLKVESVAPDDHFLLLGGNSIAATQATARLADELGIELNLRTLFEAPVLADYSAAVAALVAAGGQASAAIDALGRGQALPQSLAQNRLWLLWQLQPQSAAYNIPAGLHLRGELDVAALEDSFQALVARHEALRTLFSEADGQALQRVLPEQRFSLRRLDLEGLDSDTVTARREAEAQQPFDLVEGPLLRVTLARLDDEDHQLWVTLHHIVADGWSLNILLGEFAKLYAARCQGQQASLPALPLGYADYGVWQRQWLADGEAARQLAYWQQQLGDELPVLDLGTDHPRASQRDHRAARLSVKLPNALADAVRGLARDQQASLFMVLLAAWQGLLHRYTGQAEIRVGVPNANRPRLETQGMLGFFINTQVLRAQFDGRQPFAALLAQVRQATLQAQAHQDLPFEQLLEALPQGREQGLFQVMFNHQQRDLSALRRLPGLLAEELPWHSREAKFDLQLHSEEDHQGRITLAFDYAAELFEASTVKRLAQHLLALLEQVSAQPQLALGEVQLLDEQARAQLLSWGQAPAPAAQRLLVEQLNEQARLTPQRTALVWQGGSLDYTTLHQQANRLAHYLRDKGVGPDTCVAIAVERSPQLLVGLLAILKAGGAYVPLDVDYPAERLAYMLGDCGASLLLSHSSLLERLPQVSGVSAIALDQLHLESWPSHAPGLHLDGDNLAYVIYTSGSTGQPKGVGNTHAALAERLQWMQATYALNDSDVLMQKAPISFDVSVWECFWPLITGCKLVLAGPGEHRDPQRIAELVQQHGVTTLHFVPPLLQVFVQEPLAAGCTSLRRLFSGGEALSAALRDRVLQRLPQVQLHNRYGPTETAINVTHWHCQAEDGERSPIGRPLGNVLCRVLDDQLELSAPGVAGELCLGGAGLARGYLGRPGLTAERFVPQPDGNGERLYRSGDRARWLVQHGALEYLGRLDQQVKVRGFRVEPEEVQACLLAQPGVEQALVLIHQDAVAAQLVGYYSGLEQTDVLLAALAERLPAYMVPAQLIHLAQMPLGPSGKVERKALPAPVWQQREHVEPHTALQRQVAAIWREVLNLPRVGLHDDFFALGGHSLLATQIVSRTRQALDVELPLKVLFDASELAAFCSEIASLQARGARNQQGEIARVDRRQAVPLSYSQQRMWFLWQMEPASPAYNVGGMARLRGTLHVDAFERALQALIVRHETLRTTFPSIDGVPYQCVAADSPLQVQWHDFSSVPGADREQRLQALADAQAHQPFDLERGPLLRACLVKAGEREHYFVLTLHHIVTEGWAMDIFARELGELYEAFVDERESPLAPLAVQYLDYSVWQRQWLEGGEGQRQLAYWKARLGDQHPVLELPSDRPRPAVQSHQGELYRFDLAPALAERVRSFNSERGLTLFMTMTATLATLLHRYSGQRDLRIGAPVANRIRPESEGLIGAFLNTQVLRCELDGQMSAEQLLEQLRERIVEGQSHQDLPFDQLVEALQPPRSTAYNPLFQVMCNVQRWAFQQSRELAGMQVDYLVNDASATKFDLYLEVTDLDGRLGCCLTYSRDLFDAPRIARMAEHWQQLLIGLLDNPQQRLCELPMLSAAEQQVLVGQLQGEHDFDLGHTLHGLFAAQAARTPDARALTFAGAHLTYAELDQQANRLARALRERGVGPQVRVGLALERSLEMVVGLLAILKAGGAYVPLDPEYPLDRLHYMIEDSRIGLLLGQRALFDTLGELPAGVARWSLEDDAGSLAAYSDAALDNLNLPQHQAYLIYTSGSTGKPKGVVVSHGEIGMHCQAVIDAFGMRSDDCELHFYSINFDAATERLLVPLLCGARVVLRAQGQWGAEEICQLVREQQVSILGFTPSYGSQLAQYLASVGEQLPVRLVITGGEALTGEHLQRIRQAFAPQQCFNAYGPTETVVMPLACLAPETLPADAGSVPIGRLIGARSGYVLDEDLALLPQGGIGELYVGGAGLAQGYHDRPGLSAERFVADPFSLDGGRLYRTGDLVRLRADGLVEYVGRADQQVKIRGFRIELGEIESRLQEQPEVDEAVVLALDLPGGKQLVGYLVCAQANADAHTQASLREAVKTHARRHLPDYMVPAHLVLLAQLPLMGNGKLDRRALPAPDLEQAQQHYLAPSNELEAQLAQVWRDVLNVARVGVQDNFFELGGDSILSIQVVSRARQLGLQFTPRDLFQHQTIQALAGVVSRSAAPSDIDQGVRQGHTALTPIQHWFFDSDVVAPQHWNQAVLLEARQPLQAETLEQALAALLEHHDSLRLRFTQVNARWQGEYAAPVDQPLVRTANVVSFDDCQALYTELQRSLDLEQGPLLRALLVSDPAGAQRLLLAIHHLVVDGVSWRVLLEDLQALYRGDTLAAKTHAMSDWAARLASYAGSDSLRDERDWWQGQLASVRHELPCDHPQGGNLHRHAQTLAIGLDVDQTRQLLQQAPAAYHTQVNDLLLTALARTLCRWSGDDEVLVQLEGHGREGLFEDIDLTRSVGWFTNAYPLALSPQPGDDDAARAGSIKRIKEQLRQVPHKGIGYGVLRYLADEAGREGMAALPQARITFNYLGQFDQQFDANALFQPLEAPAGLAHDLDAPLPNWLSVDGQVYGGALQLRWTFSTERYDEATIATLAEAYRQELLALVAHCLVDGNGSFTPSDFPLAQLDQAQIDSLPVAAAEIEDVYPMTPMQEGMLLHTLLEPGTGIYYMQDRYRINSALDPQRFAQAWQAVVARHEALRASFSWSAGEAMLQIIHKPGNTPVDYQDWRGLDDEAQEQRLQALHKQEREAGFALLSQAPFHLRLVRVADERYWFMMSNHHILIDAWCRSLLMNDFFELYQALGEGRQAQLPVPPRYRDYIGWLQRQDLDEARQWWQANLAGFERATAIPSDRPLRHDHAGDGMLVGDCYTRLEVQQGARLRELAQAHQLTINTFAQAAWALVLARYSGERDVVFGVTVAGRPVSLPQMQRTVGLFINSVALRVQLPAAGQPQSVRQWLQGLLERNMELREYEYLPLVAIQERSELPKGQALFDSLFVFENAPVETAVLDHAQHLNASSDSGRTHTNFPLTAVCYPGDDLGLHLSFDQRYFDYSTVERLLAEFKRLLLALVEGFEGDVDALPLLGAEEQRFLLDDCNRSEHAYSLEQSYVQLFEARVAAHPERIVARCQAASFDYAGLNLAANRLGHALVAAGVSVDQPVALLAERGLPLLGMIVGSFKAGAGYLPLDPGLPAARLQRIVELSRTPVLVCSAAHAEQARQLLDEVAGVARPKLLVWEEVQGSNVASHDLGIHSGPDNLAYVIYTSGSTGLPKGVMVEQRGMLNNQLSKVPYLALDEHDVIAQTASQSFDISVWQFLAAPLFGARVEIVPNAIAHDPQGLLAHVEATGITVLESVPSLIQGMLASEHQALDGLRWMLPTGEAMPPELAAQWLQRYPAIGLVNAYGPAECSDDVAFFRVDAASTEGSYLPIGTPTDNNRLYLLGEDQRLVPLGAVGELCVAGTGVGRGYVGDPVRTALAFIPHPYGAPGERLYRSGDLARRRPDGVLEYVGRIDHQVKIRGYRIELGEIEARLHELAEIRDAAVGVQDGANGKHLVGYLVAHQGVDGDAGVLEQVKQRLRADLPEYMVPLHWGWFASLPLNANGKLDRKALPAIDIGGQHSQAYLAPRDELEETLAAIWADVLKVERVGVHDNFFELGGHSLLATQIASRVQKQLQLSVPLRAMFECSTVEELAVYVQGLQGSVLDDDKVDRLSDLMAELEGF</sequence>
<dbReference type="Gene3D" id="3.30.559.30">
    <property type="entry name" value="Nonribosomal peptide synthetase, condensation domain"/>
    <property type="match status" value="4"/>
</dbReference>
<feature type="domain" description="Carrier" evidence="8">
    <location>
        <begin position="2694"/>
        <end position="2768"/>
    </location>
</feature>
<dbReference type="PROSITE" id="PS50075">
    <property type="entry name" value="CARRIER"/>
    <property type="match status" value="4"/>
</dbReference>
<keyword evidence="7" id="KW-0443">Lipid metabolism</keyword>
<dbReference type="FunFam" id="3.30.559.30:FF:000001">
    <property type="entry name" value="Non-ribosomal peptide synthetase"/>
    <property type="match status" value="1"/>
</dbReference>
<organism evidence="9 10">
    <name type="scientific">Pseudomonas reidholzensis</name>
    <dbReference type="NCBI Taxonomy" id="1785162"/>
    <lineage>
        <taxon>Bacteria</taxon>
        <taxon>Pseudomonadati</taxon>
        <taxon>Pseudomonadota</taxon>
        <taxon>Gammaproteobacteria</taxon>
        <taxon>Pseudomonadales</taxon>
        <taxon>Pseudomonadaceae</taxon>
        <taxon>Pseudomonas</taxon>
    </lineage>
</organism>
<dbReference type="InterPro" id="IPR023213">
    <property type="entry name" value="CAT-like_dom_sf"/>
</dbReference>
<feature type="domain" description="Carrier" evidence="8">
    <location>
        <begin position="580"/>
        <end position="655"/>
    </location>
</feature>
<keyword evidence="10" id="KW-1185">Reference proteome</keyword>
<dbReference type="InterPro" id="IPR009081">
    <property type="entry name" value="PP-bd_ACP"/>
</dbReference>
<dbReference type="FunFam" id="3.30.559.10:FF:000012">
    <property type="entry name" value="Non-ribosomal peptide synthetase"/>
    <property type="match status" value="3"/>
</dbReference>
<dbReference type="NCBIfam" id="TIGR01733">
    <property type="entry name" value="AA-adenyl-dom"/>
    <property type="match status" value="3"/>
</dbReference>
<keyword evidence="6" id="KW-0276">Fatty acid metabolism</keyword>
<reference evidence="10" key="1">
    <citation type="submission" date="2018-08" db="EMBL/GenBank/DDBJ databases">
        <authorList>
            <person name="Blom J."/>
        </authorList>
    </citation>
    <scope>NUCLEOTIDE SEQUENCE [LARGE SCALE GENOMIC DNA]</scope>
    <source>
        <strain evidence="10">CCOS 865</strain>
    </source>
</reference>
<dbReference type="FunFam" id="2.30.38.10:FF:000001">
    <property type="entry name" value="Non-ribosomal peptide synthetase PvdI"/>
    <property type="match status" value="1"/>
</dbReference>
<evidence type="ECO:0000256" key="5">
    <source>
        <dbReference type="ARBA" id="ARBA00022598"/>
    </source>
</evidence>
<dbReference type="SMART" id="SM00823">
    <property type="entry name" value="PKS_PP"/>
    <property type="match status" value="4"/>
</dbReference>
<evidence type="ECO:0000256" key="1">
    <source>
        <dbReference type="ARBA" id="ARBA00001957"/>
    </source>
</evidence>
<dbReference type="CDD" id="cd17646">
    <property type="entry name" value="A_NRPS_AB3403-like"/>
    <property type="match status" value="1"/>
</dbReference>
<name>A0A383RW11_9PSED</name>
<dbReference type="CDD" id="cd19543">
    <property type="entry name" value="DCL_NRPS"/>
    <property type="match status" value="1"/>
</dbReference>
<feature type="domain" description="Carrier" evidence="8">
    <location>
        <begin position="1624"/>
        <end position="1699"/>
    </location>
</feature>
<comment type="cofactor">
    <cofactor evidence="1">
        <name>pantetheine 4'-phosphate</name>
        <dbReference type="ChEBI" id="CHEBI:47942"/>
    </cofactor>
</comment>
<dbReference type="InterPro" id="IPR020806">
    <property type="entry name" value="PKS_PP-bd"/>
</dbReference>
<comment type="similarity">
    <text evidence="2">Belongs to the ATP-dependent AMP-binding enzyme family.</text>
</comment>
<dbReference type="CDD" id="cd19534">
    <property type="entry name" value="E_NRPS"/>
    <property type="match status" value="1"/>
</dbReference>
<keyword evidence="4" id="KW-0597">Phosphoprotein</keyword>
<dbReference type="InterPro" id="IPR000873">
    <property type="entry name" value="AMP-dep_synth/lig_dom"/>
</dbReference>
<dbReference type="Gene3D" id="3.40.50.980">
    <property type="match status" value="6"/>
</dbReference>
<dbReference type="NCBIfam" id="NF004282">
    <property type="entry name" value="PRK05691.1"/>
    <property type="match status" value="1"/>
</dbReference>
<dbReference type="Proteomes" id="UP000263595">
    <property type="component" value="Unassembled WGS sequence"/>
</dbReference>
<dbReference type="Gene3D" id="1.10.1200.10">
    <property type="entry name" value="ACP-like"/>
    <property type="match status" value="4"/>
</dbReference>
<dbReference type="SUPFAM" id="SSF56801">
    <property type="entry name" value="Acetyl-CoA synthetase-like"/>
    <property type="match status" value="4"/>
</dbReference>
<dbReference type="EMBL" id="UNOZ01000026">
    <property type="protein sequence ID" value="SYX91095.1"/>
    <property type="molecule type" value="Genomic_DNA"/>
</dbReference>
<proteinExistence type="inferred from homology"/>
<dbReference type="FunFam" id="1.10.1200.10:FF:000005">
    <property type="entry name" value="Nonribosomal peptide synthetase 1"/>
    <property type="match status" value="3"/>
</dbReference>
<dbReference type="PROSITE" id="PS00455">
    <property type="entry name" value="AMP_BINDING"/>
    <property type="match status" value="3"/>
</dbReference>
<dbReference type="Gene3D" id="2.30.38.10">
    <property type="entry name" value="Luciferase, Domain 3"/>
    <property type="match status" value="3"/>
</dbReference>
<dbReference type="InterPro" id="IPR010071">
    <property type="entry name" value="AA_adenyl_dom"/>
</dbReference>
<dbReference type="InterPro" id="IPR045851">
    <property type="entry name" value="AMP-bd_C_sf"/>
</dbReference>
<dbReference type="InterPro" id="IPR042099">
    <property type="entry name" value="ANL_N_sf"/>
</dbReference>
<dbReference type="CDD" id="cd05930">
    <property type="entry name" value="A_NRPS"/>
    <property type="match status" value="1"/>
</dbReference>
<dbReference type="Pfam" id="PF13193">
    <property type="entry name" value="AMP-binding_C"/>
    <property type="match status" value="2"/>
</dbReference>
<keyword evidence="9" id="KW-0413">Isomerase</keyword>
<dbReference type="NCBIfam" id="NF003417">
    <property type="entry name" value="PRK04813.1"/>
    <property type="match status" value="5"/>
</dbReference>
<dbReference type="GO" id="GO:0044550">
    <property type="term" value="P:secondary metabolite biosynthetic process"/>
    <property type="evidence" value="ECO:0007669"/>
    <property type="project" value="UniProtKB-ARBA"/>
</dbReference>
<dbReference type="FunFam" id="3.30.300.30:FF:000010">
    <property type="entry name" value="Enterobactin synthetase component F"/>
    <property type="match status" value="2"/>
</dbReference>
<evidence type="ECO:0000256" key="3">
    <source>
        <dbReference type="ARBA" id="ARBA00022450"/>
    </source>
</evidence>
<dbReference type="EC" id="5.1.1.-" evidence="9"/>
<dbReference type="CDD" id="cd19531">
    <property type="entry name" value="LCL_NRPS-like"/>
    <property type="match status" value="2"/>
</dbReference>
<dbReference type="FunFam" id="3.40.50.980:FF:000001">
    <property type="entry name" value="Non-ribosomal peptide synthetase"/>
    <property type="match status" value="2"/>
</dbReference>
<dbReference type="GO" id="GO:0016874">
    <property type="term" value="F:ligase activity"/>
    <property type="evidence" value="ECO:0007669"/>
    <property type="project" value="UniProtKB-KW"/>
</dbReference>
<dbReference type="SUPFAM" id="SSF52777">
    <property type="entry name" value="CoA-dependent acyltransferases"/>
    <property type="match status" value="8"/>
</dbReference>
<dbReference type="FunFam" id="3.40.50.12780:FF:000013">
    <property type="entry name" value="Long-chain-fatty-acid--AMP ligase FadD32"/>
    <property type="match status" value="1"/>
</dbReference>
<keyword evidence="5" id="KW-0436">Ligase</keyword>
<dbReference type="CDD" id="cd05931">
    <property type="entry name" value="FAAL"/>
    <property type="match status" value="1"/>
</dbReference>
<dbReference type="FunFam" id="3.40.50.12780:FF:000012">
    <property type="entry name" value="Non-ribosomal peptide synthetase"/>
    <property type="match status" value="2"/>
</dbReference>
<dbReference type="GO" id="GO:0031177">
    <property type="term" value="F:phosphopantetheine binding"/>
    <property type="evidence" value="ECO:0007669"/>
    <property type="project" value="InterPro"/>
</dbReference>
<dbReference type="Gene3D" id="3.30.300.30">
    <property type="match status" value="4"/>
</dbReference>
<dbReference type="InterPro" id="IPR040097">
    <property type="entry name" value="FAAL/FAAC"/>
</dbReference>
<dbReference type="GO" id="GO:0071766">
    <property type="term" value="P:Actinobacterium-type cell wall biogenesis"/>
    <property type="evidence" value="ECO:0007669"/>
    <property type="project" value="UniProtKB-ARBA"/>
</dbReference>
<dbReference type="GO" id="GO:0006631">
    <property type="term" value="P:fatty acid metabolic process"/>
    <property type="evidence" value="ECO:0007669"/>
    <property type="project" value="UniProtKB-KW"/>
</dbReference>
<dbReference type="RefSeq" id="WP_119142926.1">
    <property type="nucleotide sequence ID" value="NZ_CBCSFL010000037.1"/>
</dbReference>
<evidence type="ECO:0000256" key="6">
    <source>
        <dbReference type="ARBA" id="ARBA00022832"/>
    </source>
</evidence>
<evidence type="ECO:0000256" key="4">
    <source>
        <dbReference type="ARBA" id="ARBA00022553"/>
    </source>
</evidence>
<dbReference type="Gene3D" id="3.40.50.12780">
    <property type="entry name" value="N-terminal domain of ligase-like"/>
    <property type="match status" value="1"/>
</dbReference>
<dbReference type="Pfam" id="PF00550">
    <property type="entry name" value="PP-binding"/>
    <property type="match status" value="4"/>
</dbReference>
<keyword evidence="3" id="KW-0596">Phosphopantetheine</keyword>
<evidence type="ECO:0000313" key="10">
    <source>
        <dbReference type="Proteomes" id="UP000263595"/>
    </source>
</evidence>
<dbReference type="InterPro" id="IPR006162">
    <property type="entry name" value="Ppantetheine_attach_site"/>
</dbReference>
<evidence type="ECO:0000259" key="8">
    <source>
        <dbReference type="PROSITE" id="PS50075"/>
    </source>
</evidence>
<dbReference type="FunFam" id="3.40.50.980:FF:000002">
    <property type="entry name" value="Enterobactin synthetase component F"/>
    <property type="match status" value="1"/>
</dbReference>
<dbReference type="GO" id="GO:0008610">
    <property type="term" value="P:lipid biosynthetic process"/>
    <property type="evidence" value="ECO:0007669"/>
    <property type="project" value="InterPro"/>
</dbReference>
<dbReference type="Pfam" id="PF00668">
    <property type="entry name" value="Condensation"/>
    <property type="match status" value="4"/>
</dbReference>
<evidence type="ECO:0000256" key="7">
    <source>
        <dbReference type="ARBA" id="ARBA00023098"/>
    </source>
</evidence>
<dbReference type="GO" id="GO:0043041">
    <property type="term" value="P:amino acid activation for nonribosomal peptide biosynthetic process"/>
    <property type="evidence" value="ECO:0007669"/>
    <property type="project" value="UniProtKB-ARBA"/>
</dbReference>
<dbReference type="Pfam" id="PF00501">
    <property type="entry name" value="AMP-binding"/>
    <property type="match status" value="4"/>
</dbReference>
<gene>
    <name evidence="9" type="primary">lgrB</name>
    <name evidence="9" type="ORF">CCOS865_03364</name>
</gene>
<accession>A0A383RW11</accession>
<protein>
    <submittedName>
        <fullName evidence="9">Linear gramicidin synthase subunit B</fullName>
        <ecNumber evidence="9">5.1.1.-</ecNumber>
    </submittedName>
</protein>
<dbReference type="PANTHER" id="PTHR45398">
    <property type="match status" value="1"/>
</dbReference>
<feature type="domain" description="Carrier" evidence="8">
    <location>
        <begin position="4220"/>
        <end position="4295"/>
    </location>
</feature>
<dbReference type="InterPro" id="IPR025110">
    <property type="entry name" value="AMP-bd_C"/>
</dbReference>
<dbReference type="SUPFAM" id="SSF47336">
    <property type="entry name" value="ACP-like"/>
    <property type="match status" value="4"/>
</dbReference>
<dbReference type="CDD" id="cd17649">
    <property type="entry name" value="A_NRPS_PvdJ-like"/>
    <property type="match status" value="1"/>
</dbReference>
<dbReference type="PANTHER" id="PTHR45398:SF1">
    <property type="entry name" value="ENZYME, PUTATIVE (JCVI)-RELATED"/>
    <property type="match status" value="1"/>
</dbReference>